<evidence type="ECO:0000313" key="2">
    <source>
        <dbReference type="Proteomes" id="UP001448207"/>
    </source>
</evidence>
<evidence type="ECO:0008006" key="3">
    <source>
        <dbReference type="Google" id="ProtNLM"/>
    </source>
</evidence>
<protein>
    <recommendedName>
        <fullName evidence="3">F-box domain-containing protein</fullName>
    </recommendedName>
</protein>
<dbReference type="Gene3D" id="3.80.10.10">
    <property type="entry name" value="Ribonuclease Inhibitor"/>
    <property type="match status" value="1"/>
</dbReference>
<comment type="caution">
    <text evidence="1">The sequence shown here is derived from an EMBL/GenBank/DDBJ whole genome shotgun (WGS) entry which is preliminary data.</text>
</comment>
<gene>
    <name evidence="1" type="ORF">J3Q64DRAFT_1849781</name>
</gene>
<dbReference type="SUPFAM" id="SSF52047">
    <property type="entry name" value="RNI-like"/>
    <property type="match status" value="1"/>
</dbReference>
<evidence type="ECO:0000313" key="1">
    <source>
        <dbReference type="EMBL" id="KAL0084434.1"/>
    </source>
</evidence>
<dbReference type="InterPro" id="IPR032675">
    <property type="entry name" value="LRR_dom_sf"/>
</dbReference>
<dbReference type="EMBL" id="JBCLYO010000012">
    <property type="protein sequence ID" value="KAL0084434.1"/>
    <property type="molecule type" value="Genomic_DNA"/>
</dbReference>
<dbReference type="SUPFAM" id="SSF81383">
    <property type="entry name" value="F-box domain"/>
    <property type="match status" value="1"/>
</dbReference>
<proteinExistence type="predicted"/>
<dbReference type="Proteomes" id="UP001448207">
    <property type="component" value="Unassembled WGS sequence"/>
</dbReference>
<organism evidence="1 2">
    <name type="scientific">Phycomyces blakesleeanus</name>
    <dbReference type="NCBI Taxonomy" id="4837"/>
    <lineage>
        <taxon>Eukaryota</taxon>
        <taxon>Fungi</taxon>
        <taxon>Fungi incertae sedis</taxon>
        <taxon>Mucoromycota</taxon>
        <taxon>Mucoromycotina</taxon>
        <taxon>Mucoromycetes</taxon>
        <taxon>Mucorales</taxon>
        <taxon>Phycomycetaceae</taxon>
        <taxon>Phycomyces</taxon>
    </lineage>
</organism>
<name>A0ABR3AYJ5_PHYBL</name>
<reference evidence="1 2" key="1">
    <citation type="submission" date="2024-04" db="EMBL/GenBank/DDBJ databases">
        <title>Symmetric and asymmetric DNA N6-adenine methylation regulates different biological responses in Mucorales.</title>
        <authorList>
            <consortium name="Lawrence Berkeley National Laboratory"/>
            <person name="Lax C."/>
            <person name="Mondo S.J."/>
            <person name="Osorio-Concepcion M."/>
            <person name="Muszewska A."/>
            <person name="Corrochano-Luque M."/>
            <person name="Gutierrez G."/>
            <person name="Riley R."/>
            <person name="Lipzen A."/>
            <person name="Guo J."/>
            <person name="Hundley H."/>
            <person name="Amirebrahimi M."/>
            <person name="Ng V."/>
            <person name="Lorenzo-Gutierrez D."/>
            <person name="Binder U."/>
            <person name="Yang J."/>
            <person name="Song Y."/>
            <person name="Canovas D."/>
            <person name="Navarro E."/>
            <person name="Freitag M."/>
            <person name="Gabaldon T."/>
            <person name="Grigoriev I.V."/>
            <person name="Corrochano L.M."/>
            <person name="Nicolas F.E."/>
            <person name="Garre V."/>
        </authorList>
    </citation>
    <scope>NUCLEOTIDE SEQUENCE [LARGE SCALE GENOMIC DNA]</scope>
    <source>
        <strain evidence="1 2">L51</strain>
    </source>
</reference>
<dbReference type="InterPro" id="IPR036047">
    <property type="entry name" value="F-box-like_dom_sf"/>
</dbReference>
<accession>A0ABR3AYJ5</accession>
<keyword evidence="2" id="KW-1185">Reference proteome</keyword>
<sequence>MASELPFEITRRIADFIQRRDRAQSCLVCKAWLPVFQESLFEEIVINDYIRFAESVDISCSRNKLLQRYGKKTRTLHISENTLINGQQILALQQYLPHLHRFKWDSTCIDENSFVTDPGWNLWSSITYLEVNVENYDSSTLPHVYYSIISNLGQLKRLEFKSIFNAKMFKQTVEDIEFLNDKLPKLTYLSLGVQLESISDSELLEIKDVKPMPDLKTLEIDIDITTYKWIYYLAIKYPNLSTLKSVIFPQNMTSENNITTAKMLSFLPHLLHTLEEIDVRVEKGTEQLYLDFWKQLCISNTPIKKIYLLLYPGVESSVLFEDVLESTKFFSKSLEKIQLVSYVDLRIYWSFTARLEYCPYLVDIFISVNHTRIPVDILLDKCPSLKTFNIVNGLLNLSLDSSKISPRHGLTDILLNISSLSAKTLNYISLRCKNLNNLKLECVNIAVDASEDTGENCVDMTATHFTELNISSVRFIDTSRQTTVNIFTLSPLLIQNPADHTWAYSIYHLKSYRPWISRTWKLNEEESKYAEDYFLNTPENLDPENDHQWFSKGIYKMTKANWKSTLSNGYVMFKYGSVKKLIFEVKPEY</sequence>